<dbReference type="Pfam" id="PF00400">
    <property type="entry name" value="WD40"/>
    <property type="match status" value="3"/>
</dbReference>
<feature type="repeat" description="WD" evidence="1">
    <location>
        <begin position="278"/>
        <end position="319"/>
    </location>
</feature>
<dbReference type="InterPro" id="IPR015943">
    <property type="entry name" value="WD40/YVTN_repeat-like_dom_sf"/>
</dbReference>
<dbReference type="Proteomes" id="UP000000600">
    <property type="component" value="Unassembled WGS sequence"/>
</dbReference>
<name>A0EGD1_PARTE</name>
<dbReference type="GO" id="GO:0016226">
    <property type="term" value="P:iron-sulfur cluster assembly"/>
    <property type="evidence" value="ECO:0000318"/>
    <property type="project" value="GO_Central"/>
</dbReference>
<evidence type="ECO:0000256" key="1">
    <source>
        <dbReference type="PROSITE-ProRule" id="PRU00221"/>
    </source>
</evidence>
<evidence type="ECO:0000313" key="3">
    <source>
        <dbReference type="EMBL" id="CAK94372.1"/>
    </source>
</evidence>
<dbReference type="InterPro" id="IPR001680">
    <property type="entry name" value="WD40_rpt"/>
</dbReference>
<keyword evidence="4" id="KW-1185">Reference proteome</keyword>
<dbReference type="PANTHER" id="PTHR19920:SF0">
    <property type="entry name" value="CYTOSOLIC IRON-SULFUR PROTEIN ASSEMBLY PROTEIN CIAO1-RELATED"/>
    <property type="match status" value="1"/>
</dbReference>
<accession>A0EGD1</accession>
<dbReference type="STRING" id="5888.A0EGD1"/>
<organism evidence="3 4">
    <name type="scientific">Paramecium tetraurelia</name>
    <dbReference type="NCBI Taxonomy" id="5888"/>
    <lineage>
        <taxon>Eukaryota</taxon>
        <taxon>Sar</taxon>
        <taxon>Alveolata</taxon>
        <taxon>Ciliophora</taxon>
        <taxon>Intramacronucleata</taxon>
        <taxon>Oligohymenophorea</taxon>
        <taxon>Peniculida</taxon>
        <taxon>Parameciidae</taxon>
        <taxon>Paramecium</taxon>
    </lineage>
</organism>
<dbReference type="EMBL" id="CT868677">
    <property type="protein sequence ID" value="CAK94372.1"/>
    <property type="molecule type" value="Genomic_DNA"/>
</dbReference>
<proteinExistence type="predicted"/>
<keyword evidence="1" id="KW-0853">WD repeat</keyword>
<dbReference type="OrthoDB" id="8883818at2759"/>
<dbReference type="HOGENOM" id="CLU_019203_2_1_1"/>
<dbReference type="RefSeq" id="XP_001461745.1">
    <property type="nucleotide sequence ID" value="XM_001461708.1"/>
</dbReference>
<dbReference type="InParanoid" id="A0EGD1"/>
<protein>
    <submittedName>
        <fullName evidence="3">Uncharacterized protein</fullName>
    </submittedName>
</protein>
<evidence type="ECO:0000313" key="4">
    <source>
        <dbReference type="Proteomes" id="UP000000600"/>
    </source>
</evidence>
<dbReference type="SMART" id="SM00320">
    <property type="entry name" value="WD40"/>
    <property type="match status" value="4"/>
</dbReference>
<keyword evidence="2" id="KW-0175">Coiled coil</keyword>
<dbReference type="Gene3D" id="2.130.10.10">
    <property type="entry name" value="YVTN repeat-like/Quinoprotein amine dehydrogenase"/>
    <property type="match status" value="1"/>
</dbReference>
<dbReference type="PANTHER" id="PTHR19920">
    <property type="entry name" value="WD40 PROTEIN CIAO1"/>
    <property type="match status" value="1"/>
</dbReference>
<dbReference type="GO" id="GO:0097361">
    <property type="term" value="C:cytosolic [4Fe-4S] assembly targeting complex"/>
    <property type="evidence" value="ECO:0000318"/>
    <property type="project" value="GO_Central"/>
</dbReference>
<dbReference type="PROSITE" id="PS50294">
    <property type="entry name" value="WD_REPEATS_REGION"/>
    <property type="match status" value="1"/>
</dbReference>
<evidence type="ECO:0000256" key="2">
    <source>
        <dbReference type="SAM" id="Coils"/>
    </source>
</evidence>
<dbReference type="AlphaFoldDB" id="A0EGD1"/>
<dbReference type="eggNOG" id="KOG4155">
    <property type="taxonomic scope" value="Eukaryota"/>
</dbReference>
<dbReference type="OMA" id="VIFINDQ"/>
<dbReference type="GeneID" id="5047530"/>
<feature type="coiled-coil region" evidence="2">
    <location>
        <begin position="71"/>
        <end position="105"/>
    </location>
</feature>
<dbReference type="PROSITE" id="PS50082">
    <property type="entry name" value="WD_REPEATS_2"/>
    <property type="match status" value="2"/>
</dbReference>
<dbReference type="SUPFAM" id="SSF50978">
    <property type="entry name" value="WD40 repeat-like"/>
    <property type="match status" value="1"/>
</dbReference>
<dbReference type="KEGG" id="ptm:GSPATT00026696001"/>
<feature type="repeat" description="WD" evidence="1">
    <location>
        <begin position="322"/>
        <end position="356"/>
    </location>
</feature>
<sequence length="554" mass="65789">MLRIVINNIKKPKEIPEQQNSISEIPPDTQIDKNEKQQFVQTNSILESDILKVTNTLEIKQKIELRKNEIKELVNNDIAIKIQEIENLQKLLKQLKKIVLQEVDQIIEEAEQWSRRLNSLRFDQISRCQNSKGVKDSKIADEQYLKWQIDKINQKNRYMKERIIKRLQRFKNFKGNEECLTRLNNIQIEDNNNEYILIEEDEEVTSNDLISVSEEKKQVDQVQEMVEMKLIENTNNKQDGRCETIVFDKTGSIMVSNDMESIKIWRFEKGELTLLNQLQMHSLHVKCLVYSKFKNNFISGSADKKIICWKQANGNKWHSNIYQYHNDTVNCLILNQREDELISGSDDKQIIIWSVDFVNNYLTFKQSLKQHSEYVLSLSYNQSETSFVSCGFDLYIIWKKKCDNGNQQILNTTKSSESQYYLDQLKYLPKGNRVIFINDQQFLWVTQNQGILVFEEKWQIFQRCKSKTIHIKNNDCEDQYYFPIIYNKNRNFLLIKHKYHIYLIRELDNGKFIILSSVDCGTQHNYGAMTNDGQYVVFWDQKLKKYSTYQVTKV</sequence>
<reference evidence="3 4" key="1">
    <citation type="journal article" date="2006" name="Nature">
        <title>Global trends of whole-genome duplications revealed by the ciliate Paramecium tetraurelia.</title>
        <authorList>
            <consortium name="Genoscope"/>
            <person name="Aury J.-M."/>
            <person name="Jaillon O."/>
            <person name="Duret L."/>
            <person name="Noel B."/>
            <person name="Jubin C."/>
            <person name="Porcel B.M."/>
            <person name="Segurens B."/>
            <person name="Daubin V."/>
            <person name="Anthouard V."/>
            <person name="Aiach N."/>
            <person name="Arnaiz O."/>
            <person name="Billaut A."/>
            <person name="Beisson J."/>
            <person name="Blanc I."/>
            <person name="Bouhouche K."/>
            <person name="Camara F."/>
            <person name="Duharcourt S."/>
            <person name="Guigo R."/>
            <person name="Gogendeau D."/>
            <person name="Katinka M."/>
            <person name="Keller A.-M."/>
            <person name="Kissmehl R."/>
            <person name="Klotz C."/>
            <person name="Koll F."/>
            <person name="Le Moue A."/>
            <person name="Lepere C."/>
            <person name="Malinsky S."/>
            <person name="Nowacki M."/>
            <person name="Nowak J.K."/>
            <person name="Plattner H."/>
            <person name="Poulain J."/>
            <person name="Ruiz F."/>
            <person name="Serrano V."/>
            <person name="Zagulski M."/>
            <person name="Dessen P."/>
            <person name="Betermier M."/>
            <person name="Weissenbach J."/>
            <person name="Scarpelli C."/>
            <person name="Schachter V."/>
            <person name="Sperling L."/>
            <person name="Meyer E."/>
            <person name="Cohen J."/>
            <person name="Wincker P."/>
        </authorList>
    </citation>
    <scope>NUCLEOTIDE SEQUENCE [LARGE SCALE GENOMIC DNA]</scope>
    <source>
        <strain evidence="3 4">Stock d4-2</strain>
    </source>
</reference>
<dbReference type="InterPro" id="IPR036322">
    <property type="entry name" value="WD40_repeat_dom_sf"/>
</dbReference>
<gene>
    <name evidence="3" type="ORF">GSPATT00026696001</name>
</gene>